<dbReference type="PRINTS" id="PR00249">
    <property type="entry name" value="GPCRSECRETIN"/>
</dbReference>
<keyword evidence="2 8" id="KW-0812">Transmembrane</keyword>
<dbReference type="PROSITE" id="PS00650">
    <property type="entry name" value="G_PROTEIN_RECEP_F2_2"/>
    <property type="match status" value="1"/>
</dbReference>
<evidence type="ECO:0000256" key="8">
    <source>
        <dbReference type="SAM" id="Phobius"/>
    </source>
</evidence>
<dbReference type="SUPFAM" id="SSF81321">
    <property type="entry name" value="Family A G protein-coupled receptor-like"/>
    <property type="match status" value="1"/>
</dbReference>
<evidence type="ECO:0000256" key="6">
    <source>
        <dbReference type="ARBA" id="ARBA00023157"/>
    </source>
</evidence>
<dbReference type="OrthoDB" id="10037534at2759"/>
<dbReference type="GeneID" id="115920233"/>
<dbReference type="PROSITE" id="PS50261">
    <property type="entry name" value="G_PROTEIN_RECEP_F2_4"/>
    <property type="match status" value="1"/>
</dbReference>
<dbReference type="GO" id="GO:0016020">
    <property type="term" value="C:membrane"/>
    <property type="evidence" value="ECO:0007669"/>
    <property type="project" value="UniProtKB-SubCell"/>
</dbReference>
<dbReference type="InterPro" id="IPR046338">
    <property type="entry name" value="GAIN_dom_sf"/>
</dbReference>
<reference evidence="12" key="1">
    <citation type="submission" date="2015-02" db="EMBL/GenBank/DDBJ databases">
        <title>Genome sequencing for Strongylocentrotus purpuratus.</title>
        <authorList>
            <person name="Murali S."/>
            <person name="Liu Y."/>
            <person name="Vee V."/>
            <person name="English A."/>
            <person name="Wang M."/>
            <person name="Skinner E."/>
            <person name="Han Y."/>
            <person name="Muzny D.M."/>
            <person name="Worley K.C."/>
            <person name="Gibbs R.A."/>
        </authorList>
    </citation>
    <scope>NUCLEOTIDE SEQUENCE</scope>
</reference>
<keyword evidence="12" id="KW-1185">Reference proteome</keyword>
<evidence type="ECO:0000313" key="11">
    <source>
        <dbReference type="EnsemblMetazoa" id="XP_030831429"/>
    </source>
</evidence>
<reference evidence="11" key="2">
    <citation type="submission" date="2021-01" db="UniProtKB">
        <authorList>
            <consortium name="EnsemblMetazoa"/>
        </authorList>
    </citation>
    <scope>IDENTIFICATION</scope>
</reference>
<evidence type="ECO:0000256" key="4">
    <source>
        <dbReference type="ARBA" id="ARBA00022989"/>
    </source>
</evidence>
<dbReference type="SMART" id="SM00303">
    <property type="entry name" value="GPS"/>
    <property type="match status" value="1"/>
</dbReference>
<feature type="region of interest" description="Disordered" evidence="7">
    <location>
        <begin position="552"/>
        <end position="572"/>
    </location>
</feature>
<feature type="transmembrane region" description="Helical" evidence="8">
    <location>
        <begin position="344"/>
        <end position="368"/>
    </location>
</feature>
<dbReference type="GO" id="GO:0007166">
    <property type="term" value="P:cell surface receptor signaling pathway"/>
    <property type="evidence" value="ECO:0007669"/>
    <property type="project" value="InterPro"/>
</dbReference>
<dbReference type="InterPro" id="IPR017983">
    <property type="entry name" value="GPCR_2_secretin-like_CS"/>
</dbReference>
<feature type="domain" description="GAIN-B" evidence="9">
    <location>
        <begin position="89"/>
        <end position="273"/>
    </location>
</feature>
<dbReference type="InterPro" id="IPR000832">
    <property type="entry name" value="GPCR_2_secretin-like"/>
</dbReference>
<name>A0A7M7SU25_STRPU</name>
<keyword evidence="3" id="KW-0732">Signal</keyword>
<feature type="transmembrane region" description="Helical" evidence="8">
    <location>
        <begin position="432"/>
        <end position="455"/>
    </location>
</feature>
<dbReference type="PROSITE" id="PS50221">
    <property type="entry name" value="GAIN_B"/>
    <property type="match status" value="1"/>
</dbReference>
<dbReference type="CDD" id="cd15040">
    <property type="entry name" value="7tmB2_Adhesion"/>
    <property type="match status" value="1"/>
</dbReference>
<protein>
    <submittedName>
        <fullName evidence="11">Uncharacterized protein</fullName>
    </submittedName>
</protein>
<dbReference type="AlphaFoldDB" id="A0A7M7SU25"/>
<sequence>MYVVKVTGAVVSTINNLMNVDEAQLEAAANEGATNMAVQSLESQLQFVNVSASNGTYTDVQPNLGVQVSEYPPEELTEGLTFVYATNDPSGELLPEHMIVYKGKNDSSSTTMETNPVQAQLFLPPSIGKAIRGNNNTRVSFVLYRTTSLFPSRSLLASNKGKPYNRTSNTRIISASIGGMKVTNLSEPVLTSYMPITVTNDTSYDQNTYNDTLVDVTNPVCVFWDFDADDGYGNWSTDGCQLVAIDNDTGDELLCQCNHLTNFAVLMDIYGGSTLNDKWTYILDVLSYAGCSLSIFFLFVTIVTFLSVRKLRNPQPSRILMCLCISLLCLYIFFIILASLKTVTMTTCGIIVGFLHFSLLSSLAWMAVESFNMYLLVIKIFDRGGIRNFMIKAGVFTLGVPAVIVGLTGGIAQRGYMRYDDGICGFLAEIPMIGGVLVPIATVIIYDSIIFVMVIRRLSRKVAGRQLTKPIYKERLRRLQNASALIILMGLTWAIGFFTAIEGASVSIQIMFIILNSLQGFFLFLFYCLRNPAARSQWRKIFCCRLPPADETTSMGNSNQFRERSTTDDQDREKNCCNVSSCRTGSYDLFSRWRNRKGDTTPSTFELSAESTITSKKQIYRHNDDGDDVDVRQNTFDDDEDGIEDGFETAFGHSVAKRL</sequence>
<dbReference type="Gene3D" id="1.20.1070.10">
    <property type="entry name" value="Rhodopsin 7-helix transmembrane proteins"/>
    <property type="match status" value="1"/>
</dbReference>
<evidence type="ECO:0000256" key="1">
    <source>
        <dbReference type="ARBA" id="ARBA00004141"/>
    </source>
</evidence>
<keyword evidence="4 8" id="KW-1133">Transmembrane helix</keyword>
<keyword evidence="6" id="KW-1015">Disulfide bond</keyword>
<evidence type="ECO:0000259" key="10">
    <source>
        <dbReference type="PROSITE" id="PS50261"/>
    </source>
</evidence>
<dbReference type="EnsemblMetazoa" id="XM_030975569">
    <property type="protein sequence ID" value="XP_030831429"/>
    <property type="gene ID" value="LOC115920233"/>
</dbReference>
<feature type="domain" description="G-protein coupled receptors family 2 profile 2" evidence="10">
    <location>
        <begin position="283"/>
        <end position="531"/>
    </location>
</feature>
<dbReference type="Pfam" id="PF01825">
    <property type="entry name" value="GPS"/>
    <property type="match status" value="1"/>
</dbReference>
<feature type="transmembrane region" description="Helical" evidence="8">
    <location>
        <begin position="482"/>
        <end position="501"/>
    </location>
</feature>
<evidence type="ECO:0000256" key="7">
    <source>
        <dbReference type="SAM" id="MobiDB-lite"/>
    </source>
</evidence>
<dbReference type="RefSeq" id="XP_030831429.1">
    <property type="nucleotide sequence ID" value="XM_030975569.1"/>
</dbReference>
<dbReference type="PANTHER" id="PTHR45692:SF1">
    <property type="entry name" value="G-PROTEIN COUPLED RECEPTORS FAMILY 2 PROFILE 2 DOMAIN-CONTAINING PROTEIN"/>
    <property type="match status" value="1"/>
</dbReference>
<dbReference type="Pfam" id="PF00002">
    <property type="entry name" value="7tm_2"/>
    <property type="match status" value="1"/>
</dbReference>
<feature type="transmembrane region" description="Helical" evidence="8">
    <location>
        <begin position="389"/>
        <end position="412"/>
    </location>
</feature>
<evidence type="ECO:0000256" key="3">
    <source>
        <dbReference type="ARBA" id="ARBA00022729"/>
    </source>
</evidence>
<dbReference type="GO" id="GO:0004930">
    <property type="term" value="F:G protein-coupled receptor activity"/>
    <property type="evidence" value="ECO:0007669"/>
    <property type="project" value="InterPro"/>
</dbReference>
<evidence type="ECO:0000259" key="9">
    <source>
        <dbReference type="PROSITE" id="PS50221"/>
    </source>
</evidence>
<dbReference type="InterPro" id="IPR000203">
    <property type="entry name" value="GPS"/>
</dbReference>
<feature type="transmembrane region" description="Helical" evidence="8">
    <location>
        <begin position="507"/>
        <end position="529"/>
    </location>
</feature>
<feature type="transmembrane region" description="Helical" evidence="8">
    <location>
        <begin position="319"/>
        <end position="338"/>
    </location>
</feature>
<evidence type="ECO:0000256" key="2">
    <source>
        <dbReference type="ARBA" id="ARBA00022692"/>
    </source>
</evidence>
<dbReference type="InterPro" id="IPR057244">
    <property type="entry name" value="GAIN_B"/>
</dbReference>
<dbReference type="OMA" id="QANTGHR"/>
<keyword evidence="5 8" id="KW-0472">Membrane</keyword>
<feature type="transmembrane region" description="Helical" evidence="8">
    <location>
        <begin position="285"/>
        <end position="307"/>
    </location>
</feature>
<evidence type="ECO:0000313" key="12">
    <source>
        <dbReference type="Proteomes" id="UP000007110"/>
    </source>
</evidence>
<proteinExistence type="predicted"/>
<dbReference type="Gene3D" id="2.60.220.50">
    <property type="match status" value="1"/>
</dbReference>
<dbReference type="InParanoid" id="A0A7M7SU25"/>
<accession>A0A7M7SU25</accession>
<comment type="subcellular location">
    <subcellularLocation>
        <location evidence="1">Membrane</location>
        <topology evidence="1">Multi-pass membrane protein</topology>
    </subcellularLocation>
</comment>
<dbReference type="Proteomes" id="UP000007110">
    <property type="component" value="Unassembled WGS sequence"/>
</dbReference>
<evidence type="ECO:0000256" key="5">
    <source>
        <dbReference type="ARBA" id="ARBA00023136"/>
    </source>
</evidence>
<dbReference type="PANTHER" id="PTHR45692">
    <property type="entry name" value="G_PROTEIN_RECEP_F2_4 DOMAIN-CONTAINING PROTEIN"/>
    <property type="match status" value="1"/>
</dbReference>
<dbReference type="KEGG" id="spu:115920233"/>
<organism evidence="11 12">
    <name type="scientific">Strongylocentrotus purpuratus</name>
    <name type="common">Purple sea urchin</name>
    <dbReference type="NCBI Taxonomy" id="7668"/>
    <lineage>
        <taxon>Eukaryota</taxon>
        <taxon>Metazoa</taxon>
        <taxon>Echinodermata</taxon>
        <taxon>Eleutherozoa</taxon>
        <taxon>Echinozoa</taxon>
        <taxon>Echinoidea</taxon>
        <taxon>Euechinoidea</taxon>
        <taxon>Echinacea</taxon>
        <taxon>Camarodonta</taxon>
        <taxon>Echinidea</taxon>
        <taxon>Strongylocentrotidae</taxon>
        <taxon>Strongylocentrotus</taxon>
    </lineage>
</organism>
<dbReference type="InterPro" id="IPR017981">
    <property type="entry name" value="GPCR_2-like_7TM"/>
</dbReference>
<feature type="compositionally biased region" description="Basic and acidic residues" evidence="7">
    <location>
        <begin position="561"/>
        <end position="572"/>
    </location>
</feature>